<dbReference type="AlphaFoldDB" id="N2AY74"/>
<name>N2AY74_9FIRM</name>
<reference evidence="1 2" key="1">
    <citation type="journal article" date="2014" name="Genome Announc.">
        <title>Draft genome sequences of the altered schaedler flora, a defined bacterial community from gnotobiotic mice.</title>
        <authorList>
            <person name="Wannemuehler M.J."/>
            <person name="Overstreet A.M."/>
            <person name="Ward D.V."/>
            <person name="Phillips G.J."/>
        </authorList>
    </citation>
    <scope>NUCLEOTIDE SEQUENCE [LARGE SCALE GENOMIC DNA]</scope>
    <source>
        <strain evidence="1 2">ASF492</strain>
    </source>
</reference>
<dbReference type="eggNOG" id="ENOG5033A7R">
    <property type="taxonomic scope" value="Bacteria"/>
</dbReference>
<dbReference type="OrthoDB" id="2068356at2"/>
<protein>
    <submittedName>
        <fullName evidence="1">Uncharacterized protein</fullName>
    </submittedName>
</protein>
<dbReference type="EMBL" id="AQFT01000041">
    <property type="protein sequence ID" value="EMZ33056.1"/>
    <property type="molecule type" value="Genomic_DNA"/>
</dbReference>
<keyword evidence="2" id="KW-1185">Reference proteome</keyword>
<dbReference type="PROSITE" id="PS51257">
    <property type="entry name" value="PROKAR_LIPOPROTEIN"/>
    <property type="match status" value="1"/>
</dbReference>
<accession>N2AY74</accession>
<dbReference type="HOGENOM" id="CLU_660130_0_0_9"/>
<sequence length="416" mass="48515">MDVRLFRYLFENTSNAVIMSGCIWDKGVQEQLRYVYSCEMNHSPLEQCRQNRDNLMLYNGSPIHLFIMGSLSLEDAKRLIHTIRNDVVEMVIIPYVAPLQRFLVMQMALEQGIQNSELTEFIKAPYLYLRKSGVKKVFFIYGNGKIFEKTETQMYPGIYFEPQDGEILDMIEEMEGYYIPVVKAGHIINNRMLFQFGYFGIDLYRIRHFLYHYAKSVSIGKIDEKQIMKMLLAYRKAFSDHGMETLTMFCSPTEIIAAQTDCVLNTIVIDKEDFCHADIEKDDGRCTVKCMLYNDYDVCRSHRTEDEELRAGILLLGNIKLSKHLEELRNHYKMTCSQIRAVSVPNCGNIYNWESSLADMDVKKNAVFWICPFCSQMQNQVLKEIKAQNARYRIIILNEEYGCCFNGFLTEKADKI</sequence>
<comment type="caution">
    <text evidence="1">The sequence shown here is derived from an EMBL/GenBank/DDBJ whole genome shotgun (WGS) entry which is preliminary data.</text>
</comment>
<dbReference type="PATRIC" id="fig|1235802.3.peg.1569"/>
<dbReference type="Proteomes" id="UP000012589">
    <property type="component" value="Unassembled WGS sequence"/>
</dbReference>
<proteinExistence type="predicted"/>
<evidence type="ECO:0000313" key="2">
    <source>
        <dbReference type="Proteomes" id="UP000012589"/>
    </source>
</evidence>
<organism evidence="1 2">
    <name type="scientific">Eubacterium plexicaudatum ASF492</name>
    <dbReference type="NCBI Taxonomy" id="1235802"/>
    <lineage>
        <taxon>Bacteria</taxon>
        <taxon>Bacillati</taxon>
        <taxon>Bacillota</taxon>
        <taxon>Clostridia</taxon>
        <taxon>Eubacteriales</taxon>
        <taxon>Eubacteriaceae</taxon>
        <taxon>Eubacterium</taxon>
    </lineage>
</organism>
<gene>
    <name evidence="1" type="ORF">C823_01474</name>
</gene>
<dbReference type="STRING" id="1235802.C823_01474"/>
<evidence type="ECO:0000313" key="1">
    <source>
        <dbReference type="EMBL" id="EMZ33056.1"/>
    </source>
</evidence>